<feature type="coiled-coil region" evidence="1">
    <location>
        <begin position="1"/>
        <end position="32"/>
    </location>
</feature>
<keyword evidence="1" id="KW-0175">Coiled coil</keyword>
<gene>
    <name evidence="2" type="ORF">GPUH_LOCUS8209</name>
</gene>
<dbReference type="AlphaFoldDB" id="A0A3P6T687"/>
<accession>A0A3P6T687</accession>
<dbReference type="Proteomes" id="UP000271098">
    <property type="component" value="Unassembled WGS sequence"/>
</dbReference>
<evidence type="ECO:0000313" key="3">
    <source>
        <dbReference type="Proteomes" id="UP000271098"/>
    </source>
</evidence>
<reference evidence="2 3" key="1">
    <citation type="submission" date="2018-11" db="EMBL/GenBank/DDBJ databases">
        <authorList>
            <consortium name="Pathogen Informatics"/>
        </authorList>
    </citation>
    <scope>NUCLEOTIDE SEQUENCE [LARGE SCALE GENOMIC DNA]</scope>
</reference>
<keyword evidence="3" id="KW-1185">Reference proteome</keyword>
<evidence type="ECO:0000256" key="1">
    <source>
        <dbReference type="SAM" id="Coils"/>
    </source>
</evidence>
<dbReference type="EMBL" id="UYRT01023283">
    <property type="protein sequence ID" value="VDK61278.1"/>
    <property type="molecule type" value="Genomic_DNA"/>
</dbReference>
<dbReference type="OrthoDB" id="5902836at2759"/>
<evidence type="ECO:0000313" key="2">
    <source>
        <dbReference type="EMBL" id="VDK61278.1"/>
    </source>
</evidence>
<name>A0A3P6T687_9BILA</name>
<protein>
    <submittedName>
        <fullName evidence="2">Uncharacterized protein</fullName>
    </submittedName>
</protein>
<proteinExistence type="predicted"/>
<organism evidence="2 3">
    <name type="scientific">Gongylonema pulchrum</name>
    <dbReference type="NCBI Taxonomy" id="637853"/>
    <lineage>
        <taxon>Eukaryota</taxon>
        <taxon>Metazoa</taxon>
        <taxon>Ecdysozoa</taxon>
        <taxon>Nematoda</taxon>
        <taxon>Chromadorea</taxon>
        <taxon>Rhabditida</taxon>
        <taxon>Spirurina</taxon>
        <taxon>Spiruromorpha</taxon>
        <taxon>Spiruroidea</taxon>
        <taxon>Gongylonematidae</taxon>
        <taxon>Gongylonema</taxon>
    </lineage>
</organism>
<sequence>MTRAEREAIALKKREEEVAKQREEQKALLERRKAFIQDGKRIGSKSALNLFLKQSSKVQTIGDGFND</sequence>